<organism evidence="2 3">
    <name type="scientific">Hoyosella rhizosphaerae</name>
    <dbReference type="NCBI Taxonomy" id="1755582"/>
    <lineage>
        <taxon>Bacteria</taxon>
        <taxon>Bacillati</taxon>
        <taxon>Actinomycetota</taxon>
        <taxon>Actinomycetes</taxon>
        <taxon>Mycobacteriales</taxon>
        <taxon>Hoyosellaceae</taxon>
        <taxon>Hoyosella</taxon>
    </lineage>
</organism>
<dbReference type="Pfam" id="PF13229">
    <property type="entry name" value="Beta_helix"/>
    <property type="match status" value="1"/>
</dbReference>
<dbReference type="InterPro" id="IPR039448">
    <property type="entry name" value="Beta_helix"/>
</dbReference>
<accession>A0A916UC45</accession>
<reference evidence="2" key="2">
    <citation type="submission" date="2020-09" db="EMBL/GenBank/DDBJ databases">
        <authorList>
            <person name="Sun Q."/>
            <person name="Zhou Y."/>
        </authorList>
    </citation>
    <scope>NUCLEOTIDE SEQUENCE</scope>
    <source>
        <strain evidence="2">CGMCC 1.15478</strain>
    </source>
</reference>
<evidence type="ECO:0000259" key="1">
    <source>
        <dbReference type="Pfam" id="PF13229"/>
    </source>
</evidence>
<evidence type="ECO:0000313" key="2">
    <source>
        <dbReference type="EMBL" id="GGC67166.1"/>
    </source>
</evidence>
<gene>
    <name evidence="2" type="ORF">GCM10011410_19800</name>
</gene>
<comment type="caution">
    <text evidence="2">The sequence shown here is derived from an EMBL/GenBank/DDBJ whole genome shotgun (WGS) entry which is preliminary data.</text>
</comment>
<evidence type="ECO:0000313" key="3">
    <source>
        <dbReference type="Proteomes" id="UP000641514"/>
    </source>
</evidence>
<dbReference type="SUPFAM" id="SSF51126">
    <property type="entry name" value="Pectin lyase-like"/>
    <property type="match status" value="1"/>
</dbReference>
<name>A0A916UC45_9ACTN</name>
<dbReference type="EMBL" id="BMJH01000002">
    <property type="protein sequence ID" value="GGC67166.1"/>
    <property type="molecule type" value="Genomic_DNA"/>
</dbReference>
<dbReference type="SMART" id="SM00710">
    <property type="entry name" value="PbH1"/>
    <property type="match status" value="3"/>
</dbReference>
<dbReference type="Proteomes" id="UP000641514">
    <property type="component" value="Unassembled WGS sequence"/>
</dbReference>
<dbReference type="AlphaFoldDB" id="A0A916UC45"/>
<dbReference type="InterPro" id="IPR012334">
    <property type="entry name" value="Pectin_lyas_fold"/>
</dbReference>
<dbReference type="RefSeq" id="WP_188673887.1">
    <property type="nucleotide sequence ID" value="NZ_BMJH01000002.1"/>
</dbReference>
<keyword evidence="3" id="KW-1185">Reference proteome</keyword>
<dbReference type="InterPro" id="IPR006626">
    <property type="entry name" value="PbH1"/>
</dbReference>
<proteinExistence type="predicted"/>
<dbReference type="InterPro" id="IPR011050">
    <property type="entry name" value="Pectin_lyase_fold/virulence"/>
</dbReference>
<protein>
    <recommendedName>
        <fullName evidence="1">Right handed beta helix domain-containing protein</fullName>
    </recommendedName>
</protein>
<dbReference type="PROSITE" id="PS51318">
    <property type="entry name" value="TAT"/>
    <property type="match status" value="1"/>
</dbReference>
<sequence>MPTIHRAQCDRRSFLRVSGAAAVGSAVGVSILHAPTAAHHNVTLLSSHRISVSRTSLLNADDASVPIQQAIDTAVASDISTVELPPGDPGEYLCRSGIETKGRSLIGADTALTIDGTITTRALITARGALSSPRVPLEYSAEAGDQRVHVPTPLHGTVKPGTVIGLASRVQTTGPSTVGTGQEVFATEIHIVTGISGLYAHIDEPLLWPYPVEADARMFVIDPVANFSIEEITITTTSATDYPTFGLIVREAQNPIVDITLLNAGGGAGILNTIDAAVRVQANTLPRSYDEFGYGLTIAGACARVSAEASGHDCRHVFTTLGESRPTSDGTGFEQWGDPRHITVTGSGTGGTNSFAVYDTHPAGYDITFYNCSADGGGSDAAGFQIRNRNAKLSNCVSTNAGNVALRMAPGAASEVIINGGAYRGAARVGVGLAEGTKIYSATISNNGEAGVIIPNGADSATVSNCVIENNGQFGIQDQSSGNHSDVLIDRNRIPRSGTQTTGVLFPKSNMAITNNYFANFSSVEEAIHQPEPTVHIANNRFDSASEPSTGSLS</sequence>
<feature type="domain" description="Right handed beta helix" evidence="1">
    <location>
        <begin position="436"/>
        <end position="545"/>
    </location>
</feature>
<dbReference type="Gene3D" id="2.160.20.10">
    <property type="entry name" value="Single-stranded right-handed beta-helix, Pectin lyase-like"/>
    <property type="match status" value="1"/>
</dbReference>
<dbReference type="InterPro" id="IPR006311">
    <property type="entry name" value="TAT_signal"/>
</dbReference>
<reference evidence="2" key="1">
    <citation type="journal article" date="2014" name="Int. J. Syst. Evol. Microbiol.">
        <title>Complete genome sequence of Corynebacterium casei LMG S-19264T (=DSM 44701T), isolated from a smear-ripened cheese.</title>
        <authorList>
            <consortium name="US DOE Joint Genome Institute (JGI-PGF)"/>
            <person name="Walter F."/>
            <person name="Albersmeier A."/>
            <person name="Kalinowski J."/>
            <person name="Ruckert C."/>
        </authorList>
    </citation>
    <scope>NUCLEOTIDE SEQUENCE</scope>
    <source>
        <strain evidence="2">CGMCC 1.15478</strain>
    </source>
</reference>